<sequence length="206" mass="22661">MCQINTEPMITQTHHLQVVVPPDIVDSGSSGEVMVREGENVSIHCAALGTPPPTITWRREDSGVMKIGAESGKPSVAMTQKMIGGYLGQSVTLVCRIEAYPTPGVHWTHINVNRIQNGTKYQAIIKSNGYKHTAALKINDVSRDDIGAYQCHAENVLGSAQDDITLYNMELETTPDEYEKIVPNEDTYVVVLSQHQMQNLELSPSL</sequence>
<dbReference type="EMBL" id="CM046104">
    <property type="protein sequence ID" value="KAI8424235.1"/>
    <property type="molecule type" value="Genomic_DNA"/>
</dbReference>
<dbReference type="Proteomes" id="UP001064048">
    <property type="component" value="Chromosome 4"/>
</dbReference>
<gene>
    <name evidence="1" type="ORF">MSG28_002806</name>
</gene>
<evidence type="ECO:0000313" key="1">
    <source>
        <dbReference type="EMBL" id="KAI8424235.1"/>
    </source>
</evidence>
<protein>
    <submittedName>
        <fullName evidence="1">Uncharacterized protein</fullName>
    </submittedName>
</protein>
<proteinExistence type="predicted"/>
<accession>A0ACC0JJC5</accession>
<comment type="caution">
    <text evidence="1">The sequence shown here is derived from an EMBL/GenBank/DDBJ whole genome shotgun (WGS) entry which is preliminary data.</text>
</comment>
<name>A0ACC0JJC5_CHOFU</name>
<organism evidence="1 2">
    <name type="scientific">Choristoneura fumiferana</name>
    <name type="common">Spruce budworm moth</name>
    <name type="synonym">Archips fumiferana</name>
    <dbReference type="NCBI Taxonomy" id="7141"/>
    <lineage>
        <taxon>Eukaryota</taxon>
        <taxon>Metazoa</taxon>
        <taxon>Ecdysozoa</taxon>
        <taxon>Arthropoda</taxon>
        <taxon>Hexapoda</taxon>
        <taxon>Insecta</taxon>
        <taxon>Pterygota</taxon>
        <taxon>Neoptera</taxon>
        <taxon>Endopterygota</taxon>
        <taxon>Lepidoptera</taxon>
        <taxon>Glossata</taxon>
        <taxon>Ditrysia</taxon>
        <taxon>Tortricoidea</taxon>
        <taxon>Tortricidae</taxon>
        <taxon>Tortricinae</taxon>
        <taxon>Choristoneura</taxon>
    </lineage>
</organism>
<evidence type="ECO:0000313" key="2">
    <source>
        <dbReference type="Proteomes" id="UP001064048"/>
    </source>
</evidence>
<reference evidence="1 2" key="1">
    <citation type="journal article" date="2022" name="Genome Biol. Evol.">
        <title>The Spruce Budworm Genome: Reconstructing the Evolutionary History of Antifreeze Proteins.</title>
        <authorList>
            <person name="Beliveau C."/>
            <person name="Gagne P."/>
            <person name="Picq S."/>
            <person name="Vernygora O."/>
            <person name="Keeling C.I."/>
            <person name="Pinkney K."/>
            <person name="Doucet D."/>
            <person name="Wen F."/>
            <person name="Johnston J.S."/>
            <person name="Maaroufi H."/>
            <person name="Boyle B."/>
            <person name="Laroche J."/>
            <person name="Dewar K."/>
            <person name="Juretic N."/>
            <person name="Blackburn G."/>
            <person name="Nisole A."/>
            <person name="Brunet B."/>
            <person name="Brandao M."/>
            <person name="Lumley L."/>
            <person name="Duan J."/>
            <person name="Quan G."/>
            <person name="Lucarotti C.J."/>
            <person name="Roe A.D."/>
            <person name="Sperling F.A.H."/>
            <person name="Levesque R.C."/>
            <person name="Cusson M."/>
        </authorList>
    </citation>
    <scope>NUCLEOTIDE SEQUENCE [LARGE SCALE GENOMIC DNA]</scope>
    <source>
        <strain evidence="1">Glfc:IPQL:Cfum</strain>
    </source>
</reference>
<keyword evidence="2" id="KW-1185">Reference proteome</keyword>